<accession>A0A951QJ20</accession>
<dbReference type="EMBL" id="JAHHGZ010000006">
    <property type="protein sequence ID" value="MBW4667369.1"/>
    <property type="molecule type" value="Genomic_DNA"/>
</dbReference>
<name>A0A951QJ20_9CYAN</name>
<comment type="caution">
    <text evidence="1">The sequence shown here is derived from an EMBL/GenBank/DDBJ whole genome shotgun (WGS) entry which is preliminary data.</text>
</comment>
<gene>
    <name evidence="1" type="ORF">KME60_08025</name>
</gene>
<protein>
    <submittedName>
        <fullName evidence="1">Uncharacterized protein</fullName>
    </submittedName>
</protein>
<reference evidence="1" key="1">
    <citation type="submission" date="2021-05" db="EMBL/GenBank/DDBJ databases">
        <authorList>
            <person name="Pietrasiak N."/>
            <person name="Ward R."/>
            <person name="Stajich J.E."/>
            <person name="Kurbessoian T."/>
        </authorList>
    </citation>
    <scope>NUCLEOTIDE SEQUENCE</scope>
    <source>
        <strain evidence="1">GSE-NOS-MK-12-04C</strain>
    </source>
</reference>
<evidence type="ECO:0000313" key="1">
    <source>
        <dbReference type="EMBL" id="MBW4667369.1"/>
    </source>
</evidence>
<dbReference type="AlphaFoldDB" id="A0A951QJ20"/>
<sequence>MKEFTEGYIYYKQLLSYQEVLTLINKLSKPQSYYFLRYSHAVSGICIDLPADRGEIEGQMFNAVCELRWKKYKSGYEVLILSKQEFRLDTFDKLSGHWEICDHNAYWHDLKETKFPKGFIFKDVEPNKIPIKQRYFQNSATATVHFVALTVN</sequence>
<dbReference type="Proteomes" id="UP000729701">
    <property type="component" value="Unassembled WGS sequence"/>
</dbReference>
<evidence type="ECO:0000313" key="2">
    <source>
        <dbReference type="Proteomes" id="UP000729701"/>
    </source>
</evidence>
<reference evidence="1" key="2">
    <citation type="journal article" date="2022" name="Microbiol. Resour. Announc.">
        <title>Metagenome Sequencing to Explore Phylogenomics of Terrestrial Cyanobacteria.</title>
        <authorList>
            <person name="Ward R.D."/>
            <person name="Stajich J.E."/>
            <person name="Johansen J.R."/>
            <person name="Huntemann M."/>
            <person name="Clum A."/>
            <person name="Foster B."/>
            <person name="Foster B."/>
            <person name="Roux S."/>
            <person name="Palaniappan K."/>
            <person name="Varghese N."/>
            <person name="Mukherjee S."/>
            <person name="Reddy T.B.K."/>
            <person name="Daum C."/>
            <person name="Copeland A."/>
            <person name="Chen I.A."/>
            <person name="Ivanova N.N."/>
            <person name="Kyrpides N.C."/>
            <person name="Shapiro N."/>
            <person name="Eloe-Fadrosh E.A."/>
            <person name="Pietrasiak N."/>
        </authorList>
    </citation>
    <scope>NUCLEOTIDE SEQUENCE</scope>
    <source>
        <strain evidence="1">GSE-NOS-MK-12-04C</strain>
    </source>
</reference>
<proteinExistence type="predicted"/>
<organism evidence="1 2">
    <name type="scientific">Cyanomargarita calcarea GSE-NOS-MK-12-04C</name>
    <dbReference type="NCBI Taxonomy" id="2839659"/>
    <lineage>
        <taxon>Bacteria</taxon>
        <taxon>Bacillati</taxon>
        <taxon>Cyanobacteriota</taxon>
        <taxon>Cyanophyceae</taxon>
        <taxon>Nostocales</taxon>
        <taxon>Cyanomargaritaceae</taxon>
        <taxon>Cyanomargarita</taxon>
    </lineage>
</organism>